<evidence type="ECO:0000256" key="4">
    <source>
        <dbReference type="ARBA" id="ARBA00022673"/>
    </source>
</evidence>
<dbReference type="FunFam" id="1.20.58.390:FF:000045">
    <property type="entry name" value="neuronal acetylcholine receptor subunit alpha-10"/>
    <property type="match status" value="1"/>
</dbReference>
<evidence type="ECO:0000256" key="17">
    <source>
        <dbReference type="ARBA" id="ARBA00034099"/>
    </source>
</evidence>
<evidence type="ECO:0000256" key="16">
    <source>
        <dbReference type="ARBA" id="ARBA00023303"/>
    </source>
</evidence>
<dbReference type="InterPro" id="IPR002394">
    <property type="entry name" value="Nicotinic_acetylcholine_rcpt"/>
</dbReference>
<evidence type="ECO:0000256" key="23">
    <source>
        <dbReference type="ARBA" id="ARBA00063839"/>
    </source>
</evidence>
<dbReference type="Pfam" id="PF02931">
    <property type="entry name" value="Neur_chan_LBD"/>
    <property type="match status" value="1"/>
</dbReference>
<evidence type="ECO:0000259" key="28">
    <source>
        <dbReference type="Pfam" id="PF02931"/>
    </source>
</evidence>
<evidence type="ECO:0000256" key="6">
    <source>
        <dbReference type="ARBA" id="ARBA00022729"/>
    </source>
</evidence>
<reference evidence="31" key="1">
    <citation type="submission" date="2025-08" db="UniProtKB">
        <authorList>
            <consortium name="RefSeq"/>
        </authorList>
    </citation>
    <scope>IDENTIFICATION</scope>
    <source>
        <tissue evidence="31">Blood</tissue>
    </source>
</reference>
<dbReference type="FunFam" id="1.20.58.390:FF:000009">
    <property type="entry name" value="Cholinergic receptor nicotinic alpha 9 subunit"/>
    <property type="match status" value="1"/>
</dbReference>
<dbReference type="KEGG" id="aju:106966090"/>
<keyword evidence="13 31" id="KW-0675">Receptor</keyword>
<feature type="domain" description="Neurotransmitter-gated ion-channel ligand-binding" evidence="28">
    <location>
        <begin position="178"/>
        <end position="382"/>
    </location>
</feature>
<evidence type="ECO:0000256" key="19">
    <source>
        <dbReference type="ARBA" id="ARBA00034430"/>
    </source>
</evidence>
<evidence type="ECO:0000313" key="31">
    <source>
        <dbReference type="RefSeq" id="XP_026895450.1"/>
    </source>
</evidence>
<dbReference type="Gene3D" id="2.70.170.10">
    <property type="entry name" value="Neurotransmitter-gated ion-channel ligand-binding domain"/>
    <property type="match status" value="1"/>
</dbReference>
<evidence type="ECO:0000256" key="27">
    <source>
        <dbReference type="SAM" id="MobiDB-lite"/>
    </source>
</evidence>
<comment type="catalytic activity">
    <reaction evidence="19">
        <text>K(+)(in) = K(+)(out)</text>
        <dbReference type="Rhea" id="RHEA:29463"/>
        <dbReference type="ChEBI" id="CHEBI:29103"/>
    </reaction>
</comment>
<dbReference type="CDD" id="cd19051">
    <property type="entry name" value="LGIC_TM_cation"/>
    <property type="match status" value="1"/>
</dbReference>
<feature type="transmembrane region" description="Helical" evidence="26">
    <location>
        <begin position="448"/>
        <end position="467"/>
    </location>
</feature>
<evidence type="ECO:0000256" key="22">
    <source>
        <dbReference type="ARBA" id="ARBA00061680"/>
    </source>
</evidence>
<dbReference type="PROSITE" id="PS00236">
    <property type="entry name" value="NEUROTR_ION_CHANNEL"/>
    <property type="match status" value="1"/>
</dbReference>
<comment type="catalytic activity">
    <reaction evidence="21">
        <text>Ca(2+)(in) = Ca(2+)(out)</text>
        <dbReference type="Rhea" id="RHEA:29671"/>
        <dbReference type="ChEBI" id="CHEBI:29108"/>
    </reaction>
</comment>
<dbReference type="Gene3D" id="1.20.58.390">
    <property type="entry name" value="Neurotransmitter-gated ion-channel transmembrane domain"/>
    <property type="match status" value="2"/>
</dbReference>
<feature type="transmembrane region" description="Helical" evidence="26">
    <location>
        <begin position="383"/>
        <end position="405"/>
    </location>
</feature>
<feature type="compositionally biased region" description="Polar residues" evidence="27">
    <location>
        <begin position="87"/>
        <end position="104"/>
    </location>
</feature>
<evidence type="ECO:0000256" key="20">
    <source>
        <dbReference type="ARBA" id="ARBA00036239"/>
    </source>
</evidence>
<dbReference type="InterPro" id="IPR036734">
    <property type="entry name" value="Neur_chan_lig-bd_sf"/>
</dbReference>
<evidence type="ECO:0000256" key="9">
    <source>
        <dbReference type="ARBA" id="ARBA00023018"/>
    </source>
</evidence>
<dbReference type="GO" id="GO:0022848">
    <property type="term" value="F:acetylcholine-gated monoatomic cation-selective channel activity"/>
    <property type="evidence" value="ECO:0007669"/>
    <property type="project" value="InterPro"/>
</dbReference>
<keyword evidence="2" id="KW-1003">Cell membrane</keyword>
<dbReference type="InterPro" id="IPR038050">
    <property type="entry name" value="Neuro_actylchol_rec"/>
</dbReference>
<keyword evidence="16 26" id="KW-0407">Ion channel</keyword>
<evidence type="ECO:0000256" key="24">
    <source>
        <dbReference type="ARBA" id="ARBA00074949"/>
    </source>
</evidence>
<comment type="similarity">
    <text evidence="22">Belongs to the ligand-gated ion channel (TC 1.A.9) family. Acetylcholine receptor (TC 1.A.9.1) subfamily. Alpha-10/CHRNA10 sub-subfamily.</text>
</comment>
<dbReference type="SUPFAM" id="SSF63712">
    <property type="entry name" value="Nicotinic receptor ligand binding domain-like"/>
    <property type="match status" value="1"/>
</dbReference>
<dbReference type="RefSeq" id="XP_026895450.1">
    <property type="nucleotide sequence ID" value="XM_027039649.2"/>
</dbReference>
<evidence type="ECO:0000256" key="15">
    <source>
        <dbReference type="ARBA" id="ARBA00023286"/>
    </source>
</evidence>
<evidence type="ECO:0000256" key="12">
    <source>
        <dbReference type="ARBA" id="ARBA00023157"/>
    </source>
</evidence>
<evidence type="ECO:0000256" key="8">
    <source>
        <dbReference type="ARBA" id="ARBA00022989"/>
    </source>
</evidence>
<keyword evidence="30" id="KW-1185">Reference proteome</keyword>
<keyword evidence="9" id="KW-0770">Synapse</keyword>
<evidence type="ECO:0000256" key="26">
    <source>
        <dbReference type="RuleBase" id="RU000687"/>
    </source>
</evidence>
<evidence type="ECO:0000256" key="18">
    <source>
        <dbReference type="ARBA" id="ARBA00034269"/>
    </source>
</evidence>
<name>A0A6J1XSP8_ACIJB</name>
<accession>A0A6J1XSP8</accession>
<keyword evidence="11 26" id="KW-0472">Membrane</keyword>
<sequence>MSGRRKTKVKEAEAKKELQKKRQKEVETEMLSERETGAGGRGGGNGVNNTWVRDETPIVCLGPCCICSRASRIQVLRKGKGGGKKQSACSRRQYQFSPQPSPHSSLEAVQGGTRTTARWTEKTSGGPVRWPGDSTAGDRCQPCGDRGCEQRALDKGLRCTTLFPGPPECLGAEGRLAHKLFHDLFANYTSALRPVADTDQALNVTLEVTLSQIIDMDERNQVLTLYLWIRQEWTDAYLRWDPDAYGGLDAIRIPSSLVWRPDIVLYNKADAQPPASASTNVVLRHDGAVRWDAPAITRSSCRVDVSAFPFDAQRCGLTFGSWTHGGHQLDVRPRGTAASLADFVENVEWHVLGMPARRRVLTYGCCSEPYPDVTFTLLLRRRAAAYVCNLLLPCVLISLLAPLAFHLPADSGEKVSLGVTVLLALTVFQLLLAESMPPAESVPLIGKYYMATMTMVTFSTALTILIMNLHYCGPSARPVPAWARALLLGRLARGLCVRERGEPCGQSRPPESPPGPQPSDEGVHPPAVPCHEPRCLCHQEALLHHVATIANTFHSHRAAQRRHEDWKRLARVMDRFFLGIFFSMALVMSLLVLVQAL</sequence>
<dbReference type="GO" id="GO:0045211">
    <property type="term" value="C:postsynaptic membrane"/>
    <property type="evidence" value="ECO:0007669"/>
    <property type="project" value="InterPro"/>
</dbReference>
<dbReference type="GO" id="GO:0005262">
    <property type="term" value="F:calcium channel activity"/>
    <property type="evidence" value="ECO:0007669"/>
    <property type="project" value="UniProtKB-KW"/>
</dbReference>
<dbReference type="InterPro" id="IPR006202">
    <property type="entry name" value="Neur_chan_lig-bd"/>
</dbReference>
<comment type="subcellular location">
    <subcellularLocation>
        <location evidence="17">Synaptic cell membrane</location>
        <topology evidence="17">Multi-pass membrane protein</topology>
    </subcellularLocation>
</comment>
<evidence type="ECO:0000256" key="10">
    <source>
        <dbReference type="ARBA" id="ARBA00023065"/>
    </source>
</evidence>
<dbReference type="InterPro" id="IPR006201">
    <property type="entry name" value="Neur_channel"/>
</dbReference>
<proteinExistence type="inferred from homology"/>
<keyword evidence="1 26" id="KW-0813">Transport</keyword>
<comment type="catalytic activity">
    <reaction evidence="20">
        <text>Na(+)(in) = Na(+)(out)</text>
        <dbReference type="Rhea" id="RHEA:34963"/>
        <dbReference type="ChEBI" id="CHEBI:29101"/>
    </reaction>
</comment>
<evidence type="ECO:0000256" key="1">
    <source>
        <dbReference type="ARBA" id="ARBA00022448"/>
    </source>
</evidence>
<dbReference type="FunFam" id="2.70.170.10:FF:000029">
    <property type="entry name" value="Cholinergic receptor nicotinic alpha 10 subunit"/>
    <property type="match status" value="1"/>
</dbReference>
<dbReference type="NCBIfam" id="TIGR00860">
    <property type="entry name" value="LIC"/>
    <property type="match status" value="1"/>
</dbReference>
<keyword evidence="4" id="KW-0107">Calcium channel</keyword>
<keyword evidence="12" id="KW-1015">Disulfide bond</keyword>
<dbReference type="Pfam" id="PF02932">
    <property type="entry name" value="Neur_chan_memb"/>
    <property type="match status" value="1"/>
</dbReference>
<keyword evidence="5 26" id="KW-0812">Transmembrane</keyword>
<feature type="region of interest" description="Disordered" evidence="27">
    <location>
        <begin position="77"/>
        <end position="133"/>
    </location>
</feature>
<feature type="region of interest" description="Disordered" evidence="27">
    <location>
        <begin position="501"/>
        <end position="525"/>
    </location>
</feature>
<dbReference type="PRINTS" id="PR00252">
    <property type="entry name" value="NRIONCHANNEL"/>
</dbReference>
<gene>
    <name evidence="31" type="primary">CHRNA10</name>
</gene>
<dbReference type="AlphaFoldDB" id="A0A6J1XSP8"/>
<keyword evidence="15" id="KW-1071">Ligand-gated ion channel</keyword>
<evidence type="ECO:0000256" key="2">
    <source>
        <dbReference type="ARBA" id="ARBA00022475"/>
    </source>
</evidence>
<evidence type="ECO:0000259" key="29">
    <source>
        <dbReference type="Pfam" id="PF02932"/>
    </source>
</evidence>
<evidence type="ECO:0000256" key="25">
    <source>
        <dbReference type="ARBA" id="ARBA00080228"/>
    </source>
</evidence>
<dbReference type="SUPFAM" id="SSF90112">
    <property type="entry name" value="Neurotransmitter-gated ion-channel transmembrane pore"/>
    <property type="match status" value="1"/>
</dbReference>
<comment type="subunit">
    <text evidence="23">Forms homo- or heterooligomeric channels in conjunction with CHRNA10. The native outer hair cell receptor may be composed of CHRNA9:CHRNA10 heterooligomers. Found in the stoichiometric form (CHRNA9)2:(CHRNA10)3.</text>
</comment>
<comment type="catalytic activity">
    <reaction evidence="18">
        <text>Mg(2+)(in) = Mg(2+)(out)</text>
        <dbReference type="Rhea" id="RHEA:29827"/>
        <dbReference type="ChEBI" id="CHEBI:18420"/>
    </reaction>
</comment>
<evidence type="ECO:0000313" key="30">
    <source>
        <dbReference type="Proteomes" id="UP001652583"/>
    </source>
</evidence>
<evidence type="ECO:0000256" key="11">
    <source>
        <dbReference type="ARBA" id="ARBA00023136"/>
    </source>
</evidence>
<dbReference type="GO" id="GO:0004888">
    <property type="term" value="F:transmembrane signaling receptor activity"/>
    <property type="evidence" value="ECO:0007669"/>
    <property type="project" value="InterPro"/>
</dbReference>
<evidence type="ECO:0000256" key="3">
    <source>
        <dbReference type="ARBA" id="ARBA00022568"/>
    </source>
</evidence>
<evidence type="ECO:0000256" key="5">
    <source>
        <dbReference type="ARBA" id="ARBA00022692"/>
    </source>
</evidence>
<keyword evidence="8 26" id="KW-1133">Transmembrane helix</keyword>
<evidence type="ECO:0000256" key="21">
    <source>
        <dbReference type="ARBA" id="ARBA00036634"/>
    </source>
</evidence>
<protein>
    <recommendedName>
        <fullName evidence="24">Neuronal acetylcholine receptor subunit alpha-10</fullName>
    </recommendedName>
    <alternativeName>
        <fullName evidence="25">Nicotinic acetylcholine receptor subunit alpha-10</fullName>
    </alternativeName>
</protein>
<dbReference type="PANTHER" id="PTHR18945">
    <property type="entry name" value="NEUROTRANSMITTER GATED ION CHANNEL"/>
    <property type="match status" value="1"/>
</dbReference>
<organism evidence="30 31">
    <name type="scientific">Acinonyx jubatus</name>
    <name type="common">Cheetah</name>
    <dbReference type="NCBI Taxonomy" id="32536"/>
    <lineage>
        <taxon>Eukaryota</taxon>
        <taxon>Metazoa</taxon>
        <taxon>Chordata</taxon>
        <taxon>Craniata</taxon>
        <taxon>Vertebrata</taxon>
        <taxon>Euteleostomi</taxon>
        <taxon>Mammalia</taxon>
        <taxon>Eutheria</taxon>
        <taxon>Laurasiatheria</taxon>
        <taxon>Carnivora</taxon>
        <taxon>Feliformia</taxon>
        <taxon>Felidae</taxon>
        <taxon>Felinae</taxon>
        <taxon>Acinonyx</taxon>
    </lineage>
</organism>
<evidence type="ECO:0000256" key="14">
    <source>
        <dbReference type="ARBA" id="ARBA00023180"/>
    </source>
</evidence>
<feature type="domain" description="Neurotransmitter-gated ion-channel transmembrane" evidence="29">
    <location>
        <begin position="390"/>
        <end position="591"/>
    </location>
</feature>
<keyword evidence="3" id="KW-0109">Calcium transport</keyword>
<dbReference type="InterPro" id="IPR018000">
    <property type="entry name" value="Neurotransmitter_ion_chnl_CS"/>
</dbReference>
<feature type="compositionally biased region" description="Basic and acidic residues" evidence="27">
    <location>
        <begin position="24"/>
        <end position="36"/>
    </location>
</feature>
<dbReference type="GeneID" id="106966090"/>
<keyword evidence="7" id="KW-0106">Calcium</keyword>
<evidence type="ECO:0000256" key="13">
    <source>
        <dbReference type="ARBA" id="ARBA00023170"/>
    </source>
</evidence>
<keyword evidence="6" id="KW-0732">Signal</keyword>
<dbReference type="Proteomes" id="UP001652583">
    <property type="component" value="Chromosome D1"/>
</dbReference>
<dbReference type="InterPro" id="IPR006029">
    <property type="entry name" value="Neurotrans-gated_channel_TM"/>
</dbReference>
<evidence type="ECO:0000256" key="7">
    <source>
        <dbReference type="ARBA" id="ARBA00022837"/>
    </source>
</evidence>
<keyword evidence="10 26" id="KW-0406">Ion transport</keyword>
<dbReference type="InterPro" id="IPR036719">
    <property type="entry name" value="Neuro-gated_channel_TM_sf"/>
</dbReference>
<feature type="transmembrane region" description="Helical" evidence="26">
    <location>
        <begin position="417"/>
        <end position="436"/>
    </location>
</feature>
<feature type="region of interest" description="Disordered" evidence="27">
    <location>
        <begin position="1"/>
        <end position="48"/>
    </location>
</feature>
<dbReference type="PRINTS" id="PR00254">
    <property type="entry name" value="NICOTINICR"/>
</dbReference>
<dbReference type="CTD" id="57053"/>
<keyword evidence="14" id="KW-0325">Glycoprotein</keyword>
<feature type="transmembrane region" description="Helical" evidence="26">
    <location>
        <begin position="576"/>
        <end position="596"/>
    </location>
</feature>
<feature type="compositionally biased region" description="Gly residues" evidence="27">
    <location>
        <begin position="37"/>
        <end position="46"/>
    </location>
</feature>